<name>A0ABY0CR76_9DELT</name>
<evidence type="ECO:0000313" key="2">
    <source>
        <dbReference type="Proteomes" id="UP000282926"/>
    </source>
</evidence>
<accession>A0ABY0CR76</accession>
<keyword evidence="2" id="KW-1185">Reference proteome</keyword>
<gene>
    <name evidence="1" type="ORF">EA187_14340</name>
</gene>
<dbReference type="EMBL" id="SADD01000008">
    <property type="protein sequence ID" value="RVU43010.1"/>
    <property type="molecule type" value="Genomic_DNA"/>
</dbReference>
<sequence length="246" mass="28238">MTIDEIDNQSPCYILKNGLARLGYFPIRYSSTPEAAILSLLDEDDSKWIDERLTIFRYQHNEEIDAPGRTDSILAVSNLTGYSSESLESFDNLHRLLLLAARVVIAIINKREDVVLLHLWCIAPPGTTESTWWRTFQSRLRRDDRFCPKDIWLPSPAPDKWEDEAVDFFKKGPLATPWQSVSDRDESGINLLQSLYEGSECSKLSRSFIEDFDKIVRGLGTYDDHENAAIQLFELFGLSIDWSDLK</sequence>
<dbReference type="RefSeq" id="WP_127780718.1">
    <property type="nucleotide sequence ID" value="NZ_SADD01000008.1"/>
</dbReference>
<comment type="caution">
    <text evidence="1">The sequence shown here is derived from an EMBL/GenBank/DDBJ whole genome shotgun (WGS) entry which is preliminary data.</text>
</comment>
<reference evidence="1 2" key="1">
    <citation type="submission" date="2019-01" db="EMBL/GenBank/DDBJ databases">
        <title>Lujinxingia litoralis gen. nov., sp. nov. and Lujinxingia sediminis gen. nov., sp. nov., new members in the order Bradymonadales, isolated from coastal sediment.</title>
        <authorList>
            <person name="Li C.-M."/>
        </authorList>
    </citation>
    <scope>NUCLEOTIDE SEQUENCE [LARGE SCALE GENOMIC DNA]</scope>
    <source>
        <strain evidence="1 2">SEH01</strain>
    </source>
</reference>
<proteinExistence type="predicted"/>
<protein>
    <submittedName>
        <fullName evidence="1">Uncharacterized protein</fullName>
    </submittedName>
</protein>
<dbReference type="Proteomes" id="UP000282926">
    <property type="component" value="Unassembled WGS sequence"/>
</dbReference>
<evidence type="ECO:0000313" key="1">
    <source>
        <dbReference type="EMBL" id="RVU43010.1"/>
    </source>
</evidence>
<organism evidence="1 2">
    <name type="scientific">Lujinxingia sediminis</name>
    <dbReference type="NCBI Taxonomy" id="2480984"/>
    <lineage>
        <taxon>Bacteria</taxon>
        <taxon>Deltaproteobacteria</taxon>
        <taxon>Bradymonadales</taxon>
        <taxon>Lujinxingiaceae</taxon>
        <taxon>Lujinxingia</taxon>
    </lineage>
</organism>